<reference evidence="15 17" key="3">
    <citation type="submission" date="2019-03" db="EMBL/GenBank/DDBJ databases">
        <authorList>
            <consortium name="Pathogen Informatics"/>
        </authorList>
    </citation>
    <scope>NUCLEOTIDE SEQUENCE [LARGE SCALE GENOMIC DNA]</scope>
    <source>
        <strain evidence="15 17">NCTC12282</strain>
    </source>
</reference>
<keyword evidence="5 12" id="KW-0732">Signal</keyword>
<dbReference type="PANTHER" id="PTHR35008">
    <property type="entry name" value="BLL4482 PROTEIN-RELATED"/>
    <property type="match status" value="1"/>
</dbReference>
<dbReference type="SUPFAM" id="SSF46626">
    <property type="entry name" value="Cytochrome c"/>
    <property type="match status" value="3"/>
</dbReference>
<dbReference type="STRING" id="1111728.GCA_000427805_01874"/>
<reference evidence="16" key="1">
    <citation type="submission" date="2017-09" db="EMBL/GenBank/DDBJ databases">
        <title>FDA dAtabase for Regulatory Grade micrObial Sequences (FDA-ARGOS): Supporting development and validation of Infectious Disease Dx tests.</title>
        <authorList>
            <person name="Minogue T."/>
            <person name="Wolcott M."/>
            <person name="Wasieloski L."/>
            <person name="Aguilar W."/>
            <person name="Moore D."/>
            <person name="Tallon L."/>
            <person name="Sadzewicz L."/>
            <person name="Ott S."/>
            <person name="Zhao X."/>
            <person name="Nagaraj S."/>
            <person name="Vavikolanu K."/>
            <person name="Aluvathingal J."/>
            <person name="Nadendla S."/>
            <person name="Sichtig H."/>
        </authorList>
    </citation>
    <scope>NUCLEOTIDE SEQUENCE [LARGE SCALE GENOMIC DNA]</scope>
    <source>
        <strain evidence="16">FDAARGOS_387</strain>
    </source>
</reference>
<evidence type="ECO:0000259" key="13">
    <source>
        <dbReference type="PROSITE" id="PS51007"/>
    </source>
</evidence>
<dbReference type="Gene3D" id="1.10.760.10">
    <property type="entry name" value="Cytochrome c-like domain"/>
    <property type="match status" value="3"/>
</dbReference>
<evidence type="ECO:0000256" key="11">
    <source>
        <dbReference type="SAM" id="Phobius"/>
    </source>
</evidence>
<feature type="binding site" description="axial binding residue" evidence="10">
    <location>
        <position position="201"/>
    </location>
    <ligand>
        <name>heme c</name>
        <dbReference type="ChEBI" id="CHEBI:61717"/>
        <label>2</label>
    </ligand>
    <ligandPart>
        <name>Fe</name>
        <dbReference type="ChEBI" id="CHEBI:18248"/>
    </ligandPart>
</feature>
<dbReference type="GO" id="GO:0009055">
    <property type="term" value="F:electron transfer activity"/>
    <property type="evidence" value="ECO:0007669"/>
    <property type="project" value="InterPro"/>
</dbReference>
<keyword evidence="16" id="KW-1185">Reference proteome</keyword>
<dbReference type="GO" id="GO:0005886">
    <property type="term" value="C:plasma membrane"/>
    <property type="evidence" value="ECO:0007669"/>
    <property type="project" value="UniProtKB-SubCell"/>
</dbReference>
<feature type="binding site" description="covalent" evidence="9">
    <location>
        <position position="47"/>
    </location>
    <ligand>
        <name>heme c</name>
        <dbReference type="ChEBI" id="CHEBI:61717"/>
        <label>1</label>
    </ligand>
</feature>
<proteinExistence type="predicted"/>
<evidence type="ECO:0000256" key="2">
    <source>
        <dbReference type="ARBA" id="ARBA00022475"/>
    </source>
</evidence>
<dbReference type="Proteomes" id="UP000224974">
    <property type="component" value="Unassembled WGS sequence"/>
</dbReference>
<feature type="binding site" description="covalent" evidence="9">
    <location>
        <position position="197"/>
    </location>
    <ligand>
        <name>heme c</name>
        <dbReference type="ChEBI" id="CHEBI:61717"/>
        <label>2</label>
    </ligand>
</feature>
<evidence type="ECO:0000313" key="14">
    <source>
        <dbReference type="EMBL" id="PHI29823.1"/>
    </source>
</evidence>
<keyword evidence="6" id="KW-0677">Repeat</keyword>
<feature type="chain" id="PRO_5036036629" evidence="12">
    <location>
        <begin position="26"/>
        <end position="465"/>
    </location>
</feature>
<evidence type="ECO:0000256" key="1">
    <source>
        <dbReference type="ARBA" id="ARBA00004236"/>
    </source>
</evidence>
<feature type="binding site" description="covalent" evidence="9">
    <location>
        <position position="338"/>
    </location>
    <ligand>
        <name>heme c</name>
        <dbReference type="ChEBI" id="CHEBI:61717"/>
        <label>3</label>
    </ligand>
</feature>
<evidence type="ECO:0000256" key="7">
    <source>
        <dbReference type="ARBA" id="ARBA00023004"/>
    </source>
</evidence>
<dbReference type="InterPro" id="IPR009056">
    <property type="entry name" value="Cyt_c-like_dom"/>
</dbReference>
<evidence type="ECO:0000313" key="16">
    <source>
        <dbReference type="Proteomes" id="UP000224974"/>
    </source>
</evidence>
<keyword evidence="11" id="KW-0812">Transmembrane</keyword>
<feature type="binding site" description="covalent" evidence="9">
    <location>
        <position position="341"/>
    </location>
    <ligand>
        <name>heme c</name>
        <dbReference type="ChEBI" id="CHEBI:61717"/>
        <label>3</label>
    </ligand>
</feature>
<dbReference type="InterPro" id="IPR014353">
    <property type="entry name" value="Membr-bd_ADH_cyt_c"/>
</dbReference>
<name>A0A2C6DMB1_9GAMM</name>
<feature type="binding site" description="axial binding residue" evidence="10">
    <location>
        <position position="51"/>
    </location>
    <ligand>
        <name>heme c</name>
        <dbReference type="ChEBI" id="CHEBI:61717"/>
        <label>1</label>
    </ligand>
    <ligandPart>
        <name>Fe</name>
        <dbReference type="ChEBI" id="CHEBI:18248"/>
    </ligandPart>
</feature>
<evidence type="ECO:0000256" key="12">
    <source>
        <dbReference type="SAM" id="SignalP"/>
    </source>
</evidence>
<keyword evidence="8 11" id="KW-0472">Membrane</keyword>
<dbReference type="OrthoDB" id="9811281at2"/>
<evidence type="ECO:0000256" key="3">
    <source>
        <dbReference type="ARBA" id="ARBA00022617"/>
    </source>
</evidence>
<dbReference type="Pfam" id="PF13442">
    <property type="entry name" value="Cytochrome_CBB3"/>
    <property type="match status" value="1"/>
</dbReference>
<reference evidence="14" key="2">
    <citation type="submission" date="2017-09" db="EMBL/GenBank/DDBJ databases">
        <title>FDA dAtabase for Regulatory Grade micrObial Sequences (FDA-ARGOS): Supporting development and validation of Infectious Disease Dx tests.</title>
        <authorList>
            <person name="Minogue T."/>
            <person name="Wolcott M."/>
            <person name="Wasieloski L."/>
            <person name="Aguilar W."/>
            <person name="Moore D."/>
            <person name="Tallon L.J."/>
            <person name="Sadzewicz L."/>
            <person name="Ott S."/>
            <person name="Zhao X."/>
            <person name="Nagaraj S."/>
            <person name="Vavikolanu K."/>
            <person name="Aluvathingal J."/>
            <person name="Nadendla S."/>
            <person name="Sichtig H."/>
        </authorList>
    </citation>
    <scope>NUCLEOTIDE SEQUENCE</scope>
    <source>
        <strain evidence="14">FDAARGOS_387</strain>
    </source>
</reference>
<evidence type="ECO:0000313" key="17">
    <source>
        <dbReference type="Proteomes" id="UP000373449"/>
    </source>
</evidence>
<dbReference type="GO" id="GO:0033717">
    <property type="term" value="F:gluconate 2-dehydrogenase (acceptor) activity"/>
    <property type="evidence" value="ECO:0007669"/>
    <property type="project" value="UniProtKB-EC"/>
</dbReference>
<dbReference type="GO" id="GO:0020037">
    <property type="term" value="F:heme binding"/>
    <property type="evidence" value="ECO:0007669"/>
    <property type="project" value="InterPro"/>
</dbReference>
<sequence>MKIHFKFLAIVAVMAGLLASFSLQAEDAEANKALIERGKYIAIAADCGACHRQAVENGVPFAGGYAIQSPMGRIIASNITPSQQFGMGNYSEAQFADAVRKGVTQDGRNLYPAMPYTAYHGITDDDIHALYVYFMQGVKAADIAPTAVTRLGFPFNIRQVMWGWNLLYRSEKPFEQQTNLSEQLNRGRYLVDVLGHCSTCHTPRNMLMAEKTSLNLSGSPLGGWYAPNITPDSSGIAGWSQSDLVTYLKTGHLAGKAQAAGPMAEAVENSFRFMTDEDLNAMAAWIKQVPAVATPVATKSAQPRLLTDINNVIIGQGDPSSLADYSQTNGAMLYESACASCHGHQGQGTSDNFYPSLINNSAVSGPGPQNLVMTIVEGIHRKGSDSDVSMPAFAQQMNNGQIASLSNYVRSQFANIDDRLSAEDVQTLRHGGEPPFIVRYLYWLIGASIVIVLLILFGLMRLRKR</sequence>
<keyword evidence="3 9" id="KW-0349">Heme</keyword>
<keyword evidence="4 10" id="KW-0479">Metal-binding</keyword>
<evidence type="ECO:0000256" key="10">
    <source>
        <dbReference type="PIRSR" id="PIRSR000018-51"/>
    </source>
</evidence>
<dbReference type="PIRSF" id="PIRSF000018">
    <property type="entry name" value="Mb_ADH_cyt_c"/>
    <property type="match status" value="1"/>
</dbReference>
<feature type="domain" description="Cytochrome c" evidence="13">
    <location>
        <begin position="33"/>
        <end position="138"/>
    </location>
</feature>
<dbReference type="EMBL" id="CAADJA010000002">
    <property type="protein sequence ID" value="VFS48392.1"/>
    <property type="molecule type" value="Genomic_DNA"/>
</dbReference>
<comment type="subcellular location">
    <subcellularLocation>
        <location evidence="1">Cell membrane</location>
    </subcellularLocation>
</comment>
<dbReference type="Proteomes" id="UP000373449">
    <property type="component" value="Unassembled WGS sequence"/>
</dbReference>
<dbReference type="RefSeq" id="WP_029096573.1">
    <property type="nucleotide sequence ID" value="NZ_CAADJA010000002.1"/>
</dbReference>
<protein>
    <submittedName>
        <fullName evidence="14 15">Cytochrome C</fullName>
        <ecNumber evidence="15">1.1.99.3</ecNumber>
    </submittedName>
</protein>
<evidence type="ECO:0000256" key="8">
    <source>
        <dbReference type="ARBA" id="ARBA00023136"/>
    </source>
</evidence>
<organism evidence="14 16">
    <name type="scientific">Budvicia aquatica</name>
    <dbReference type="NCBI Taxonomy" id="82979"/>
    <lineage>
        <taxon>Bacteria</taxon>
        <taxon>Pseudomonadati</taxon>
        <taxon>Pseudomonadota</taxon>
        <taxon>Gammaproteobacteria</taxon>
        <taxon>Enterobacterales</taxon>
        <taxon>Budviciaceae</taxon>
        <taxon>Budvicia</taxon>
    </lineage>
</organism>
<dbReference type="Pfam" id="PF00034">
    <property type="entry name" value="Cytochrom_C"/>
    <property type="match status" value="2"/>
</dbReference>
<dbReference type="EC" id="1.1.99.3" evidence="15"/>
<dbReference type="InterPro" id="IPR036909">
    <property type="entry name" value="Cyt_c-like_dom_sf"/>
</dbReference>
<dbReference type="PANTHER" id="PTHR35008:SF8">
    <property type="entry name" value="ALCOHOL DEHYDROGENASE CYTOCHROME C SUBUNIT"/>
    <property type="match status" value="1"/>
</dbReference>
<feature type="signal peptide" evidence="12">
    <location>
        <begin position="1"/>
        <end position="25"/>
    </location>
</feature>
<evidence type="ECO:0000313" key="15">
    <source>
        <dbReference type="EMBL" id="VFS48392.1"/>
    </source>
</evidence>
<dbReference type="EMBL" id="PDDX01000001">
    <property type="protein sequence ID" value="PHI29823.1"/>
    <property type="molecule type" value="Genomic_DNA"/>
</dbReference>
<feature type="domain" description="Cytochrome c" evidence="13">
    <location>
        <begin position="182"/>
        <end position="290"/>
    </location>
</feature>
<gene>
    <name evidence="14" type="ORF">CRN84_10960</name>
    <name evidence="15" type="ORF">NCTC12282_03174</name>
</gene>
<keyword evidence="11" id="KW-1133">Transmembrane helix</keyword>
<dbReference type="GO" id="GO:0005506">
    <property type="term" value="F:iron ion binding"/>
    <property type="evidence" value="ECO:0007669"/>
    <property type="project" value="InterPro"/>
</dbReference>
<keyword evidence="2" id="KW-1003">Cell membrane</keyword>
<evidence type="ECO:0000256" key="9">
    <source>
        <dbReference type="PIRSR" id="PIRSR000018-50"/>
    </source>
</evidence>
<evidence type="ECO:0000256" key="6">
    <source>
        <dbReference type="ARBA" id="ARBA00022737"/>
    </source>
</evidence>
<feature type="binding site" description="covalent" evidence="9">
    <location>
        <position position="50"/>
    </location>
    <ligand>
        <name>heme c</name>
        <dbReference type="ChEBI" id="CHEBI:61717"/>
        <label>1</label>
    </ligand>
</feature>
<dbReference type="PROSITE" id="PS51007">
    <property type="entry name" value="CYTC"/>
    <property type="match status" value="3"/>
</dbReference>
<keyword evidence="15" id="KW-0560">Oxidoreductase</keyword>
<feature type="binding site" description="axial binding residue" evidence="10">
    <location>
        <position position="342"/>
    </location>
    <ligand>
        <name>heme c</name>
        <dbReference type="ChEBI" id="CHEBI:61717"/>
        <label>3</label>
    </ligand>
    <ligandPart>
        <name>Fe</name>
        <dbReference type="ChEBI" id="CHEBI:18248"/>
    </ligandPart>
</feature>
<dbReference type="InterPro" id="IPR051459">
    <property type="entry name" value="Cytochrome_c-type_DH"/>
</dbReference>
<evidence type="ECO:0000256" key="4">
    <source>
        <dbReference type="ARBA" id="ARBA00022723"/>
    </source>
</evidence>
<accession>A0A2C6DMB1</accession>
<dbReference type="AlphaFoldDB" id="A0A2C6DMB1"/>
<feature type="domain" description="Cytochrome c" evidence="13">
    <location>
        <begin position="325"/>
        <end position="413"/>
    </location>
</feature>
<keyword evidence="7 10" id="KW-0408">Iron</keyword>
<comment type="cofactor">
    <cofactor evidence="9">
        <name>heme c</name>
        <dbReference type="ChEBI" id="CHEBI:61717"/>
    </cofactor>
    <text evidence="9">Binds 3 heme c groups covalently per subunit.</text>
</comment>
<evidence type="ECO:0000256" key="5">
    <source>
        <dbReference type="ARBA" id="ARBA00022729"/>
    </source>
</evidence>
<feature type="binding site" description="covalent" evidence="9">
    <location>
        <position position="200"/>
    </location>
    <ligand>
        <name>heme c</name>
        <dbReference type="ChEBI" id="CHEBI:61717"/>
        <label>2</label>
    </ligand>
</feature>
<feature type="transmembrane region" description="Helical" evidence="11">
    <location>
        <begin position="440"/>
        <end position="460"/>
    </location>
</feature>